<evidence type="ECO:0000313" key="1">
    <source>
        <dbReference type="EMBL" id="MBB4044026.1"/>
    </source>
</evidence>
<keyword evidence="2" id="KW-1185">Reference proteome</keyword>
<dbReference type="PANTHER" id="PTHR34301">
    <property type="entry name" value="DNA-BINDING PROTEIN-RELATED"/>
    <property type="match status" value="1"/>
</dbReference>
<comment type="caution">
    <text evidence="1">The sequence shown here is derived from an EMBL/GenBank/DDBJ whole genome shotgun (WGS) entry which is preliminary data.</text>
</comment>
<name>A0A840CXH9_9BACE</name>
<dbReference type="Proteomes" id="UP000560658">
    <property type="component" value="Unassembled WGS sequence"/>
</dbReference>
<accession>A0A840CXH9</accession>
<dbReference type="RefSeq" id="WP_183208334.1">
    <property type="nucleotide sequence ID" value="NZ_JACIER010000006.1"/>
</dbReference>
<dbReference type="InterPro" id="IPR027417">
    <property type="entry name" value="P-loop_NTPase"/>
</dbReference>
<dbReference type="AlphaFoldDB" id="A0A840CXH9"/>
<evidence type="ECO:0000313" key="2">
    <source>
        <dbReference type="Proteomes" id="UP000560658"/>
    </source>
</evidence>
<dbReference type="EMBL" id="JACIER010000006">
    <property type="protein sequence ID" value="MBB4044026.1"/>
    <property type="molecule type" value="Genomic_DNA"/>
</dbReference>
<dbReference type="PANTHER" id="PTHR34301:SF8">
    <property type="entry name" value="ATPASE DOMAIN-CONTAINING PROTEIN"/>
    <property type="match status" value="1"/>
</dbReference>
<proteinExistence type="predicted"/>
<organism evidence="1 2">
    <name type="scientific">Bacteroides reticulotermitis</name>
    <dbReference type="NCBI Taxonomy" id="1133319"/>
    <lineage>
        <taxon>Bacteria</taxon>
        <taxon>Pseudomonadati</taxon>
        <taxon>Bacteroidota</taxon>
        <taxon>Bacteroidia</taxon>
        <taxon>Bacteroidales</taxon>
        <taxon>Bacteroidaceae</taxon>
        <taxon>Bacteroides</taxon>
    </lineage>
</organism>
<reference evidence="1" key="1">
    <citation type="submission" date="2020-08" db="EMBL/GenBank/DDBJ databases">
        <title>Genomic Encyclopedia of Type Strains, Phase IV (KMG-IV): sequencing the most valuable type-strain genomes for metagenomic binning, comparative biology and taxonomic classification.</title>
        <authorList>
            <person name="Goeker M."/>
        </authorList>
    </citation>
    <scope>NUCLEOTIDE SEQUENCE [LARGE SCALE GENOMIC DNA]</scope>
    <source>
        <strain evidence="1">DSM 105720</strain>
    </source>
</reference>
<sequence>MATMVRNPFITSGYISADYFCDRRFESERFIREVVNGNNLALVSTRRMGKTGLIRHCFQYPEIRKNYYTFFIDIYDSRSLRDLVFALSKEILEGLKPAGKKALQSFWECVKSLQASISFDVNGMPSLNLGLGDIQTPANTLDEIFRYLERADKPCLVAIDEFQQITGYVEENVEATLRTYVQHCNNARFVFAGSQRHVMGNMFLTPSRPFYQSVSMMHLESIPLEEYILFARSHFERNGKAIEVEAVAQIYQEFEGVTWYIQKVLNTLFDMTPAQGTCTPDMVPEALREIVDSFRYTYSEILFRLPEKQKELLIAITKEGKAKALTSGAFIKKYRLASASSVQAALKGLLDKDFVTQEMNVYQIYDRFLGIWLRENY</sequence>
<protein>
    <submittedName>
        <fullName evidence="1">AAA+ ATPase superfamily predicted ATPase</fullName>
    </submittedName>
</protein>
<dbReference type="SUPFAM" id="SSF52540">
    <property type="entry name" value="P-loop containing nucleoside triphosphate hydrolases"/>
    <property type="match status" value="1"/>
</dbReference>
<dbReference type="Gene3D" id="3.40.50.300">
    <property type="entry name" value="P-loop containing nucleotide triphosphate hydrolases"/>
    <property type="match status" value="1"/>
</dbReference>
<gene>
    <name evidence="1" type="ORF">GGR06_001815</name>
</gene>